<dbReference type="Pfam" id="PF03309">
    <property type="entry name" value="Pan_kinase"/>
    <property type="match status" value="1"/>
</dbReference>
<keyword evidence="16" id="KW-0479">Metal-binding</keyword>
<evidence type="ECO:0000313" key="17">
    <source>
        <dbReference type="EMBL" id="MBD3866719.1"/>
    </source>
</evidence>
<keyword evidence="8 16" id="KW-0808">Transferase</keyword>
<keyword evidence="9 16" id="KW-0547">Nucleotide-binding</keyword>
<dbReference type="NCBIfam" id="NF009848">
    <property type="entry name" value="PRK13318.1-6"/>
    <property type="match status" value="1"/>
</dbReference>
<feature type="binding site" evidence="16">
    <location>
        <position position="129"/>
    </location>
    <ligand>
        <name>K(+)</name>
        <dbReference type="ChEBI" id="CHEBI:29103"/>
    </ligand>
</feature>
<dbReference type="GO" id="GO:0005737">
    <property type="term" value="C:cytoplasm"/>
    <property type="evidence" value="ECO:0007669"/>
    <property type="project" value="UniProtKB-SubCell"/>
</dbReference>
<dbReference type="AlphaFoldDB" id="A0A8J7CDF7"/>
<evidence type="ECO:0000256" key="15">
    <source>
        <dbReference type="ARBA" id="ARBA00040883"/>
    </source>
</evidence>
<evidence type="ECO:0000256" key="6">
    <source>
        <dbReference type="ARBA" id="ARBA00012102"/>
    </source>
</evidence>
<comment type="similarity">
    <text evidence="14 16">Belongs to the type III pantothenate kinase family.</text>
</comment>
<feature type="binding site" evidence="16">
    <location>
        <position position="132"/>
    </location>
    <ligand>
        <name>ATP</name>
        <dbReference type="ChEBI" id="CHEBI:30616"/>
    </ligand>
</feature>
<comment type="subcellular location">
    <subcellularLocation>
        <location evidence="3 16">Cytoplasm</location>
    </subcellularLocation>
</comment>
<feature type="binding site" evidence="16">
    <location>
        <position position="100"/>
    </location>
    <ligand>
        <name>substrate</name>
    </ligand>
</feature>
<dbReference type="GO" id="GO:0004594">
    <property type="term" value="F:pantothenate kinase activity"/>
    <property type="evidence" value="ECO:0007669"/>
    <property type="project" value="UniProtKB-UniRule"/>
</dbReference>
<dbReference type="NCBIfam" id="NF009855">
    <property type="entry name" value="PRK13321.1"/>
    <property type="match status" value="1"/>
</dbReference>
<sequence length="256" mass="27660">MLLAIDAGNTHTVFGLFDGRNMEALWRIGTRKELTSDELGAWVRLLLGDAGFNSSDIDGVIACSVVPDMNTVLTDTSRVCFGRAPLFIGPGIRTGMKIRYENPHEVGADRIVNAVAAKERLGAPVMVLDFGTATTLDVVDEDGEYLGGVIAPGLEISAEALFEKAARLSRVDIRRPDRAIGRTTEDSIRSGLFFGYASLVEGVIRRAREELGQDAPVIATGGLAPVFEGEIGIIKDIVPGLTLEGLRIIWEKNHKR</sequence>
<name>A0A8J7CDF7_9BACT</name>
<proteinExistence type="inferred from homology"/>
<evidence type="ECO:0000256" key="12">
    <source>
        <dbReference type="ARBA" id="ARBA00022958"/>
    </source>
</evidence>
<dbReference type="Gene3D" id="3.30.420.40">
    <property type="match status" value="2"/>
</dbReference>
<dbReference type="HAMAP" id="MF_01274">
    <property type="entry name" value="Pantothen_kinase_3"/>
    <property type="match status" value="1"/>
</dbReference>
<evidence type="ECO:0000256" key="4">
    <source>
        <dbReference type="ARBA" id="ARBA00005225"/>
    </source>
</evidence>
<dbReference type="PANTHER" id="PTHR34265">
    <property type="entry name" value="TYPE III PANTOTHENATE KINASE"/>
    <property type="match status" value="1"/>
</dbReference>
<dbReference type="InterPro" id="IPR043129">
    <property type="entry name" value="ATPase_NBD"/>
</dbReference>
<evidence type="ECO:0000256" key="14">
    <source>
        <dbReference type="ARBA" id="ARBA00038036"/>
    </source>
</evidence>
<protein>
    <recommendedName>
        <fullName evidence="15 16">Type III pantothenate kinase</fullName>
        <ecNumber evidence="6 16">2.7.1.33</ecNumber>
    </recommendedName>
    <alternativeName>
        <fullName evidence="16">PanK-III</fullName>
    </alternativeName>
    <alternativeName>
        <fullName evidence="16">Pantothenic acid kinase</fullName>
    </alternativeName>
</protein>
<dbReference type="PANTHER" id="PTHR34265:SF1">
    <property type="entry name" value="TYPE III PANTOTHENATE KINASE"/>
    <property type="match status" value="1"/>
</dbReference>
<dbReference type="GO" id="GO:0005524">
    <property type="term" value="F:ATP binding"/>
    <property type="evidence" value="ECO:0007669"/>
    <property type="project" value="UniProtKB-UniRule"/>
</dbReference>
<feature type="binding site" evidence="16">
    <location>
        <position position="184"/>
    </location>
    <ligand>
        <name>substrate</name>
    </ligand>
</feature>
<feature type="active site" description="Proton acceptor" evidence="16">
    <location>
        <position position="109"/>
    </location>
</feature>
<dbReference type="InterPro" id="IPR004619">
    <property type="entry name" value="Type_III_PanK"/>
</dbReference>
<evidence type="ECO:0000256" key="8">
    <source>
        <dbReference type="ARBA" id="ARBA00022679"/>
    </source>
</evidence>
<evidence type="ECO:0000256" key="13">
    <source>
        <dbReference type="ARBA" id="ARBA00022993"/>
    </source>
</evidence>
<accession>A0A8J7CDF7</accession>
<dbReference type="Proteomes" id="UP000648239">
    <property type="component" value="Unassembled WGS sequence"/>
</dbReference>
<dbReference type="EMBL" id="JACXWD010000002">
    <property type="protein sequence ID" value="MBD3866719.1"/>
    <property type="molecule type" value="Genomic_DNA"/>
</dbReference>
<evidence type="ECO:0000256" key="3">
    <source>
        <dbReference type="ARBA" id="ARBA00004496"/>
    </source>
</evidence>
<dbReference type="NCBIfam" id="TIGR00671">
    <property type="entry name" value="baf"/>
    <property type="match status" value="1"/>
</dbReference>
<feature type="binding site" evidence="16">
    <location>
        <begin position="107"/>
        <end position="110"/>
    </location>
    <ligand>
        <name>substrate</name>
    </ligand>
</feature>
<dbReference type="EC" id="2.7.1.33" evidence="6 16"/>
<dbReference type="CDD" id="cd24015">
    <property type="entry name" value="ASKHA_NBD_PanK-III"/>
    <property type="match status" value="1"/>
</dbReference>
<reference evidence="17 18" key="1">
    <citation type="submission" date="2020-08" db="EMBL/GenBank/DDBJ databases">
        <title>Acidobacteriota in marine sediments use diverse sulfur dissimilation pathways.</title>
        <authorList>
            <person name="Wasmund K."/>
        </authorList>
    </citation>
    <scope>NUCLEOTIDE SEQUENCE [LARGE SCALE GENOMIC DNA]</scope>
    <source>
        <strain evidence="17">MAG AM4</strain>
    </source>
</reference>
<evidence type="ECO:0000256" key="2">
    <source>
        <dbReference type="ARBA" id="ARBA00001958"/>
    </source>
</evidence>
<comment type="catalytic activity">
    <reaction evidence="1 16">
        <text>(R)-pantothenate + ATP = (R)-4'-phosphopantothenate + ADP + H(+)</text>
        <dbReference type="Rhea" id="RHEA:16373"/>
        <dbReference type="ChEBI" id="CHEBI:10986"/>
        <dbReference type="ChEBI" id="CHEBI:15378"/>
        <dbReference type="ChEBI" id="CHEBI:29032"/>
        <dbReference type="ChEBI" id="CHEBI:30616"/>
        <dbReference type="ChEBI" id="CHEBI:456216"/>
        <dbReference type="EC" id="2.7.1.33"/>
    </reaction>
</comment>
<evidence type="ECO:0000256" key="10">
    <source>
        <dbReference type="ARBA" id="ARBA00022777"/>
    </source>
</evidence>
<gene>
    <name evidence="16" type="primary">coaX</name>
    <name evidence="17" type="ORF">IFK94_01215</name>
</gene>
<evidence type="ECO:0000256" key="11">
    <source>
        <dbReference type="ARBA" id="ARBA00022840"/>
    </source>
</evidence>
<keyword evidence="12 16" id="KW-0630">Potassium</keyword>
<keyword evidence="10 16" id="KW-0418">Kinase</keyword>
<comment type="cofactor">
    <cofactor evidence="16">
        <name>NH4(+)</name>
        <dbReference type="ChEBI" id="CHEBI:28938"/>
    </cofactor>
    <cofactor evidence="16">
        <name>K(+)</name>
        <dbReference type="ChEBI" id="CHEBI:29103"/>
    </cofactor>
    <text evidence="16">A monovalent cation. Ammonium or potassium.</text>
</comment>
<evidence type="ECO:0000256" key="7">
    <source>
        <dbReference type="ARBA" id="ARBA00022490"/>
    </source>
</evidence>
<dbReference type="GO" id="GO:0015937">
    <property type="term" value="P:coenzyme A biosynthetic process"/>
    <property type="evidence" value="ECO:0007669"/>
    <property type="project" value="UniProtKB-UniRule"/>
</dbReference>
<dbReference type="UniPathway" id="UPA00241">
    <property type="reaction ID" value="UER00352"/>
</dbReference>
<evidence type="ECO:0000313" key="18">
    <source>
        <dbReference type="Proteomes" id="UP000648239"/>
    </source>
</evidence>
<comment type="cofactor">
    <cofactor evidence="2">
        <name>K(+)</name>
        <dbReference type="ChEBI" id="CHEBI:29103"/>
    </cofactor>
</comment>
<evidence type="ECO:0000256" key="5">
    <source>
        <dbReference type="ARBA" id="ARBA00011738"/>
    </source>
</evidence>
<keyword evidence="11 16" id="KW-0067">ATP-binding</keyword>
<keyword evidence="7 16" id="KW-0963">Cytoplasm</keyword>
<evidence type="ECO:0000256" key="9">
    <source>
        <dbReference type="ARBA" id="ARBA00022741"/>
    </source>
</evidence>
<dbReference type="SUPFAM" id="SSF53067">
    <property type="entry name" value="Actin-like ATPase domain"/>
    <property type="match status" value="2"/>
</dbReference>
<feature type="binding site" evidence="16">
    <location>
        <begin position="6"/>
        <end position="13"/>
    </location>
    <ligand>
        <name>ATP</name>
        <dbReference type="ChEBI" id="CHEBI:30616"/>
    </ligand>
</feature>
<organism evidence="17 18">
    <name type="scientific">Candidatus Polarisedimenticola svalbardensis</name>
    <dbReference type="NCBI Taxonomy" id="2886004"/>
    <lineage>
        <taxon>Bacteria</taxon>
        <taxon>Pseudomonadati</taxon>
        <taxon>Acidobacteriota</taxon>
        <taxon>Candidatus Polarisedimenticolia</taxon>
        <taxon>Candidatus Polarisedimenticolales</taxon>
        <taxon>Candidatus Polarisedimenticolaceae</taxon>
        <taxon>Candidatus Polarisedimenticola</taxon>
    </lineage>
</organism>
<comment type="subunit">
    <text evidence="5 16">Homodimer.</text>
</comment>
<comment type="pathway">
    <text evidence="4 16">Cofactor biosynthesis; coenzyme A biosynthesis; CoA from (R)-pantothenate: step 1/5.</text>
</comment>
<comment type="caution">
    <text evidence="17">The sequence shown here is derived from an EMBL/GenBank/DDBJ whole genome shotgun (WGS) entry which is preliminary data.</text>
</comment>
<evidence type="ECO:0000256" key="16">
    <source>
        <dbReference type="HAMAP-Rule" id="MF_01274"/>
    </source>
</evidence>
<evidence type="ECO:0000256" key="1">
    <source>
        <dbReference type="ARBA" id="ARBA00001206"/>
    </source>
</evidence>
<dbReference type="GO" id="GO:0046872">
    <property type="term" value="F:metal ion binding"/>
    <property type="evidence" value="ECO:0007669"/>
    <property type="project" value="UniProtKB-KW"/>
</dbReference>
<keyword evidence="13 16" id="KW-0173">Coenzyme A biosynthesis</keyword>
<comment type="function">
    <text evidence="16">Catalyzes the phosphorylation of pantothenate (Pan), the first step in CoA biosynthesis.</text>
</comment>